<reference evidence="2" key="1">
    <citation type="journal article" date="2022" name="Int. J. Mol. Sci.">
        <title>Draft Genome of Tanacetum Coccineum: Genomic Comparison of Closely Related Tanacetum-Family Plants.</title>
        <authorList>
            <person name="Yamashiro T."/>
            <person name="Shiraishi A."/>
            <person name="Nakayama K."/>
            <person name="Satake H."/>
        </authorList>
    </citation>
    <scope>NUCLEOTIDE SEQUENCE</scope>
</reference>
<accession>A0ABQ4WFP3</accession>
<organism evidence="2 3">
    <name type="scientific">Tanacetum coccineum</name>
    <dbReference type="NCBI Taxonomy" id="301880"/>
    <lineage>
        <taxon>Eukaryota</taxon>
        <taxon>Viridiplantae</taxon>
        <taxon>Streptophyta</taxon>
        <taxon>Embryophyta</taxon>
        <taxon>Tracheophyta</taxon>
        <taxon>Spermatophyta</taxon>
        <taxon>Magnoliopsida</taxon>
        <taxon>eudicotyledons</taxon>
        <taxon>Gunneridae</taxon>
        <taxon>Pentapetalae</taxon>
        <taxon>asterids</taxon>
        <taxon>campanulids</taxon>
        <taxon>Asterales</taxon>
        <taxon>Asteraceae</taxon>
        <taxon>Asteroideae</taxon>
        <taxon>Anthemideae</taxon>
        <taxon>Anthemidinae</taxon>
        <taxon>Tanacetum</taxon>
    </lineage>
</organism>
<dbReference type="EMBL" id="BQNB010008601">
    <property type="protein sequence ID" value="GJS51665.1"/>
    <property type="molecule type" value="Genomic_DNA"/>
</dbReference>
<evidence type="ECO:0000313" key="2">
    <source>
        <dbReference type="EMBL" id="GJS51665.1"/>
    </source>
</evidence>
<evidence type="ECO:0000256" key="1">
    <source>
        <dbReference type="SAM" id="MobiDB-lite"/>
    </source>
</evidence>
<protein>
    <submittedName>
        <fullName evidence="2">Uncharacterized protein</fullName>
    </submittedName>
</protein>
<reference evidence="2" key="2">
    <citation type="submission" date="2022-01" db="EMBL/GenBank/DDBJ databases">
        <authorList>
            <person name="Yamashiro T."/>
            <person name="Shiraishi A."/>
            <person name="Satake H."/>
            <person name="Nakayama K."/>
        </authorList>
    </citation>
    <scope>NUCLEOTIDE SEQUENCE</scope>
</reference>
<evidence type="ECO:0000313" key="3">
    <source>
        <dbReference type="Proteomes" id="UP001151760"/>
    </source>
</evidence>
<comment type="caution">
    <text evidence="2">The sequence shown here is derived from an EMBL/GenBank/DDBJ whole genome shotgun (WGS) entry which is preliminary data.</text>
</comment>
<sequence length="96" mass="11373">MEYNVDSNYNPYLDISRIFNNHEGTNNDDTIQDEKEPKEDDGDDMSDFDDYLVHNDAPFIINEDGERYKERRCKLLGIPYIKLPTCKSEKFEELTE</sequence>
<feature type="region of interest" description="Disordered" evidence="1">
    <location>
        <begin position="20"/>
        <end position="47"/>
    </location>
</feature>
<name>A0ABQ4WFP3_9ASTR</name>
<feature type="compositionally biased region" description="Polar residues" evidence="1">
    <location>
        <begin position="20"/>
        <end position="29"/>
    </location>
</feature>
<proteinExistence type="predicted"/>
<gene>
    <name evidence="2" type="ORF">Tco_0625027</name>
</gene>
<keyword evidence="3" id="KW-1185">Reference proteome</keyword>
<dbReference type="Proteomes" id="UP001151760">
    <property type="component" value="Unassembled WGS sequence"/>
</dbReference>